<sequence length="228" mass="24817">MQNVMITGASHGIGKAIAQALYKRYTIIAIDQETPSHTFFSHFYRCDLSQSDAIAETITQIKNEIPALYGLINNAGMFIHKPLNEQSLQDWEKIIALNLTAPYLLSQAFAPLLTHGHIINIASTRASMSEAGTEPYSASKGGIVSLTHALSLSLAGNVSVNSISPGWINTDETYEPTKAEHAWHPSGRVGKPSDIAELVRFLLEREDGFITGSDFVVDGGVSKKMVYP</sequence>
<dbReference type="RefSeq" id="WP_069478465.1">
    <property type="nucleotide sequence ID" value="NZ_CP017111.1"/>
</dbReference>
<dbReference type="PRINTS" id="PR00080">
    <property type="entry name" value="SDRFAMILY"/>
</dbReference>
<gene>
    <name evidence="3" type="ORF">SHALO_2062</name>
</gene>
<proteinExistence type="inferred from homology"/>
<dbReference type="PRINTS" id="PR00081">
    <property type="entry name" value="GDHRDH"/>
</dbReference>
<dbReference type="InterPro" id="IPR036291">
    <property type="entry name" value="NAD(P)-bd_dom_sf"/>
</dbReference>
<dbReference type="KEGG" id="shal:SHALO_2062"/>
<evidence type="ECO:0000313" key="3">
    <source>
        <dbReference type="EMBL" id="AOO65833.1"/>
    </source>
</evidence>
<evidence type="ECO:0000256" key="2">
    <source>
        <dbReference type="ARBA" id="ARBA00023002"/>
    </source>
</evidence>
<reference evidence="4" key="1">
    <citation type="submission" date="2016-08" db="EMBL/GenBank/DDBJ databases">
        <title>Complete genome sequence of the organohalide-respiring Epsilonproteobacterium Sulfurospirillum halorespirans.</title>
        <authorList>
            <person name="Goris T."/>
            <person name="Zimmermann J."/>
            <person name="Schenz B."/>
            <person name="Lemos M."/>
            <person name="Hackermueller J."/>
            <person name="Diekert G."/>
        </authorList>
    </citation>
    <scope>NUCLEOTIDE SEQUENCE [LARGE SCALE GENOMIC DNA]</scope>
    <source>
        <strain>DSM 13726</strain>
        <strain evidence="4">PCE-M2</strain>
    </source>
</reference>
<keyword evidence="4" id="KW-1185">Reference proteome</keyword>
<dbReference type="Pfam" id="PF13561">
    <property type="entry name" value="adh_short_C2"/>
    <property type="match status" value="1"/>
</dbReference>
<dbReference type="PROSITE" id="PS00061">
    <property type="entry name" value="ADH_SHORT"/>
    <property type="match status" value="1"/>
</dbReference>
<dbReference type="SUPFAM" id="SSF51735">
    <property type="entry name" value="NAD(P)-binding Rossmann-fold domains"/>
    <property type="match status" value="1"/>
</dbReference>
<dbReference type="EMBL" id="CP017111">
    <property type="protein sequence ID" value="AOO65833.1"/>
    <property type="molecule type" value="Genomic_DNA"/>
</dbReference>
<dbReference type="InterPro" id="IPR002347">
    <property type="entry name" value="SDR_fam"/>
</dbReference>
<protein>
    <submittedName>
        <fullName evidence="3">Putative oxidoreductase</fullName>
    </submittedName>
</protein>
<dbReference type="STRING" id="1193502.SHALO_2062"/>
<dbReference type="Gene3D" id="3.40.50.720">
    <property type="entry name" value="NAD(P)-binding Rossmann-like Domain"/>
    <property type="match status" value="1"/>
</dbReference>
<name>A0A1D7TLG1_9BACT</name>
<evidence type="ECO:0000256" key="1">
    <source>
        <dbReference type="ARBA" id="ARBA00006484"/>
    </source>
</evidence>
<dbReference type="PANTHER" id="PTHR42760">
    <property type="entry name" value="SHORT-CHAIN DEHYDROGENASES/REDUCTASES FAMILY MEMBER"/>
    <property type="match status" value="1"/>
</dbReference>
<dbReference type="Proteomes" id="UP000094609">
    <property type="component" value="Chromosome"/>
</dbReference>
<dbReference type="PANTHER" id="PTHR42760:SF133">
    <property type="entry name" value="3-OXOACYL-[ACYL-CARRIER-PROTEIN] REDUCTASE"/>
    <property type="match status" value="1"/>
</dbReference>
<dbReference type="AlphaFoldDB" id="A0A1D7TLG1"/>
<dbReference type="GO" id="GO:0016616">
    <property type="term" value="F:oxidoreductase activity, acting on the CH-OH group of donors, NAD or NADP as acceptor"/>
    <property type="evidence" value="ECO:0007669"/>
    <property type="project" value="TreeGrafter"/>
</dbReference>
<keyword evidence="2" id="KW-0560">Oxidoreductase</keyword>
<comment type="similarity">
    <text evidence="1">Belongs to the short-chain dehydrogenases/reductases (SDR) family.</text>
</comment>
<dbReference type="InterPro" id="IPR020904">
    <property type="entry name" value="Sc_DH/Rdtase_CS"/>
</dbReference>
<organism evidence="3 4">
    <name type="scientific">Sulfurospirillum halorespirans DSM 13726</name>
    <dbReference type="NCBI Taxonomy" id="1193502"/>
    <lineage>
        <taxon>Bacteria</taxon>
        <taxon>Pseudomonadati</taxon>
        <taxon>Campylobacterota</taxon>
        <taxon>Epsilonproteobacteria</taxon>
        <taxon>Campylobacterales</taxon>
        <taxon>Sulfurospirillaceae</taxon>
        <taxon>Sulfurospirillum</taxon>
    </lineage>
</organism>
<evidence type="ECO:0000313" key="4">
    <source>
        <dbReference type="Proteomes" id="UP000094609"/>
    </source>
</evidence>
<accession>A0A1D7TLG1</accession>